<keyword evidence="2" id="KW-1185">Reference proteome</keyword>
<proteinExistence type="predicted"/>
<dbReference type="EMBL" id="JAHDYR010000062">
    <property type="protein sequence ID" value="KAG9391156.1"/>
    <property type="molecule type" value="Genomic_DNA"/>
</dbReference>
<evidence type="ECO:0000313" key="2">
    <source>
        <dbReference type="Proteomes" id="UP000717585"/>
    </source>
</evidence>
<sequence>MTIFTTGPLDRPNELEAKLSSQLEQCIMHELLPQHCVIDNETIAHLLTIPPSSKQFSAVMDSLLYLIYEGSDAAASSSQAALTLLTLDNCEDLCTAYLVEFATKFDQLAPSARAITIRFFCDLVRVHSAAATVLLKALLAFVSIMTETDLALFSGALCQHSAFIRAQGLPIVHDIIVAFGMYAFLGRSANYATLADQMWDVVVEFVDTAVIQQVESAPVPADVLAVICGIPMAHAAWTERFARSDKPITPAFTQMVTQLVPTRIICHLRFMLSVRDDDKGLLRYHCLFLHNLCKRLAPDPQALTRLLAASIRALVVMPGDPRTRQALIANMCGYLFRQNTDAKFRLVVAGLIVLDLTLFNAEHPPPSVIVIGNHFAAFRIRPLISDAMECLDSAPVWTYRRDTAGSALSRLLHVSTRVREVVVAVGRLQQLAARDLGTSTTVPPTIRVLRRDYTIQQLLENKRPV</sequence>
<accession>A0A8J6AQ93</accession>
<dbReference type="Proteomes" id="UP000717585">
    <property type="component" value="Unassembled WGS sequence"/>
</dbReference>
<evidence type="ECO:0000313" key="1">
    <source>
        <dbReference type="EMBL" id="KAG9391156.1"/>
    </source>
</evidence>
<comment type="caution">
    <text evidence="1">The sequence shown here is derived from an EMBL/GenBank/DDBJ whole genome shotgun (WGS) entry which is preliminary data.</text>
</comment>
<dbReference type="AlphaFoldDB" id="A0A8J6AQ93"/>
<organism evidence="1 2">
    <name type="scientific">Carpediemonas membranifera</name>
    <dbReference type="NCBI Taxonomy" id="201153"/>
    <lineage>
        <taxon>Eukaryota</taxon>
        <taxon>Metamonada</taxon>
        <taxon>Carpediemonas-like organisms</taxon>
        <taxon>Carpediemonas</taxon>
    </lineage>
</organism>
<gene>
    <name evidence="1" type="ORF">J8273_7430</name>
</gene>
<protein>
    <submittedName>
        <fullName evidence="1">Uncharacterized protein</fullName>
    </submittedName>
</protein>
<reference evidence="1" key="1">
    <citation type="submission" date="2021-05" db="EMBL/GenBank/DDBJ databases">
        <title>A free-living protist that lacks canonical eukaryotic 1 DNA replication and segregation systems.</title>
        <authorList>
            <person name="Salas-Leiva D.E."/>
            <person name="Tromer E.C."/>
            <person name="Curtis B.A."/>
            <person name="Jerlstrom-Hultqvist J."/>
            <person name="Kolisko M."/>
            <person name="Yi Z."/>
            <person name="Salas-Leiva J.S."/>
            <person name="Gallot-Lavallee L."/>
            <person name="Kops G.J.P.L."/>
            <person name="Archibald J.M."/>
            <person name="Simpson A.G.B."/>
            <person name="Roger A.J."/>
        </authorList>
    </citation>
    <scope>NUCLEOTIDE SEQUENCE</scope>
    <source>
        <strain evidence="1">BICM</strain>
    </source>
</reference>
<name>A0A8J6AQ93_9EUKA</name>